<dbReference type="EMBL" id="CACVAR010000201">
    <property type="protein sequence ID" value="CAA6810508.1"/>
    <property type="molecule type" value="Genomic_DNA"/>
</dbReference>
<organism evidence="1">
    <name type="scientific">uncultured Sulfurovum sp</name>
    <dbReference type="NCBI Taxonomy" id="269237"/>
    <lineage>
        <taxon>Bacteria</taxon>
        <taxon>Pseudomonadati</taxon>
        <taxon>Campylobacterota</taxon>
        <taxon>Epsilonproteobacteria</taxon>
        <taxon>Campylobacterales</taxon>
        <taxon>Sulfurovaceae</taxon>
        <taxon>Sulfurovum</taxon>
        <taxon>environmental samples</taxon>
    </lineage>
</organism>
<proteinExistence type="predicted"/>
<gene>
    <name evidence="1" type="ORF">HELGO_WM16094</name>
</gene>
<sequence length="419" mass="47903">MEDNKNKSAVRVFSIDNTYKAPEMKINHNRGIVEWGKKNDYPEYVLDLYNSKGSSYHTSVINKKTKLISGKGFEEVLSPELKEFIKKNKLNEEVKKATLDYELFNAFSFEIIWNREGSAIASLKHLPIHKLRLGVKSDDINFNHYWFSNDWKNYRKDLYKPEVIREFNPLLKKGKQVYVYVTYNPQTDGQYPILSYSNTIGSIETHYEIRKFHLNQIKKGFAGGFLINFATGIPTVEEQDELFDEFINQYTGTDGEPIIVTYSEGKEDAPELNKIELNASDEKFAMLLEQIENDIVIGSEIPAPLVIQTAGKLASTSERKELMQEFQQAYVTPRQEIMQDVINNILSLNEYNEDVVLRKYIDEPAPVNKVAVALGGLSPLVATKILDTMTKEEIRGLIGLEGGNIETDDTDNDNIITQE</sequence>
<accession>A0A6S6SK33</accession>
<evidence type="ECO:0008006" key="2">
    <source>
        <dbReference type="Google" id="ProtNLM"/>
    </source>
</evidence>
<evidence type="ECO:0000313" key="1">
    <source>
        <dbReference type="EMBL" id="CAA6810508.1"/>
    </source>
</evidence>
<protein>
    <recommendedName>
        <fullName evidence="2">Phage portal protein</fullName>
    </recommendedName>
</protein>
<name>A0A6S6SK33_9BACT</name>
<reference evidence="1" key="1">
    <citation type="submission" date="2020-01" db="EMBL/GenBank/DDBJ databases">
        <authorList>
            <person name="Meier V. D."/>
            <person name="Meier V D."/>
        </authorList>
    </citation>
    <scope>NUCLEOTIDE SEQUENCE</scope>
    <source>
        <strain evidence="1">HLG_WM_MAG_03</strain>
    </source>
</reference>
<dbReference type="AlphaFoldDB" id="A0A6S6SK33"/>